<dbReference type="Gene3D" id="3.40.50.150">
    <property type="entry name" value="Vaccinia Virus protein VP39"/>
    <property type="match status" value="1"/>
</dbReference>
<gene>
    <name evidence="4" type="ORF">skT53_29450</name>
</gene>
<dbReference type="KEGG" id="eff:skT53_29450"/>
<dbReference type="GO" id="GO:0032259">
    <property type="term" value="P:methylation"/>
    <property type="evidence" value="ECO:0007669"/>
    <property type="project" value="UniProtKB-KW"/>
</dbReference>
<dbReference type="InterPro" id="IPR029063">
    <property type="entry name" value="SAM-dependent_MTases_sf"/>
</dbReference>
<keyword evidence="1" id="KW-0489">Methyltransferase</keyword>
<keyword evidence="3" id="KW-0680">Restriction system</keyword>
<dbReference type="GO" id="GO:0008168">
    <property type="term" value="F:methyltransferase activity"/>
    <property type="evidence" value="ECO:0007669"/>
    <property type="project" value="UniProtKB-KW"/>
</dbReference>
<dbReference type="GO" id="GO:0009307">
    <property type="term" value="P:DNA restriction-modification system"/>
    <property type="evidence" value="ECO:0007669"/>
    <property type="project" value="UniProtKB-KW"/>
</dbReference>
<keyword evidence="2" id="KW-0808">Transferase</keyword>
<proteinExistence type="predicted"/>
<dbReference type="Pfam" id="PF00145">
    <property type="entry name" value="DNA_methylase"/>
    <property type="match status" value="1"/>
</dbReference>
<evidence type="ECO:0000313" key="5">
    <source>
        <dbReference type="Proteomes" id="UP000593802"/>
    </source>
</evidence>
<evidence type="ECO:0000256" key="3">
    <source>
        <dbReference type="ARBA" id="ARBA00022747"/>
    </source>
</evidence>
<name>A0A7I8DH78_9BACL</name>
<dbReference type="AlphaFoldDB" id="A0A7I8DH78"/>
<dbReference type="Proteomes" id="UP000593802">
    <property type="component" value="Chromosome"/>
</dbReference>
<evidence type="ECO:0000313" key="4">
    <source>
        <dbReference type="EMBL" id="BCJ87960.1"/>
    </source>
</evidence>
<reference evidence="4 5" key="1">
    <citation type="submission" date="2020-08" db="EMBL/GenBank/DDBJ databases">
        <title>Complete Genome Sequence of Effusibacillus dendaii Strain skT53, Isolated from Farmland soil.</title>
        <authorList>
            <person name="Konishi T."/>
            <person name="Kawasaki H."/>
        </authorList>
    </citation>
    <scope>NUCLEOTIDE SEQUENCE [LARGE SCALE GENOMIC DNA]</scope>
    <source>
        <strain evidence="5">skT53</strain>
    </source>
</reference>
<evidence type="ECO:0008006" key="6">
    <source>
        <dbReference type="Google" id="ProtNLM"/>
    </source>
</evidence>
<evidence type="ECO:0000256" key="2">
    <source>
        <dbReference type="ARBA" id="ARBA00022679"/>
    </source>
</evidence>
<accession>A0A7I8DH78</accession>
<dbReference type="EMBL" id="AP023366">
    <property type="protein sequence ID" value="BCJ87960.1"/>
    <property type="molecule type" value="Genomic_DNA"/>
</dbReference>
<dbReference type="SUPFAM" id="SSF53335">
    <property type="entry name" value="S-adenosyl-L-methionine-dependent methyltransferases"/>
    <property type="match status" value="1"/>
</dbReference>
<protein>
    <recommendedName>
        <fullName evidence="6">DNA (cytosine-5-)-methyltransferase</fullName>
    </recommendedName>
</protein>
<organism evidence="4 5">
    <name type="scientific">Effusibacillus dendaii</name>
    <dbReference type="NCBI Taxonomy" id="2743772"/>
    <lineage>
        <taxon>Bacteria</taxon>
        <taxon>Bacillati</taxon>
        <taxon>Bacillota</taxon>
        <taxon>Bacilli</taxon>
        <taxon>Bacillales</taxon>
        <taxon>Alicyclobacillaceae</taxon>
        <taxon>Effusibacillus</taxon>
    </lineage>
</organism>
<dbReference type="InterPro" id="IPR001525">
    <property type="entry name" value="C5_MeTfrase"/>
</dbReference>
<dbReference type="InterPro" id="IPR018575">
    <property type="entry name" value="Restrct_endonuc_II_Eco29kI"/>
</dbReference>
<dbReference type="Pfam" id="PF09517">
    <property type="entry name" value="RE_Eco29kI"/>
    <property type="match status" value="1"/>
</dbReference>
<sequence>MFPEMIRAVREIRPEVILIENVKGLLRKSFSTYLEYILLQITYPETVLPNPEFEDIGNMIPNHEYRPGARVYPGHTGSLLDEPAKTLKAGDHGVPGGENMLVRLDGSVLYDPGSGRYNQKRSLWDVIHPGRSWALKLQDRKDRCKKYLQKSNSSSISKLYAFKE</sequence>
<keyword evidence="5" id="KW-1185">Reference proteome</keyword>
<evidence type="ECO:0000256" key="1">
    <source>
        <dbReference type="ARBA" id="ARBA00022603"/>
    </source>
</evidence>